<dbReference type="EMBL" id="LAZR01004097">
    <property type="protein sequence ID" value="KKN11810.1"/>
    <property type="molecule type" value="Genomic_DNA"/>
</dbReference>
<dbReference type="AlphaFoldDB" id="A0A0F9MX35"/>
<gene>
    <name evidence="1" type="ORF">LCGC14_1022630</name>
</gene>
<accession>A0A0F9MX35</accession>
<evidence type="ECO:0000313" key="1">
    <source>
        <dbReference type="EMBL" id="KKN11810.1"/>
    </source>
</evidence>
<comment type="caution">
    <text evidence="1">The sequence shown here is derived from an EMBL/GenBank/DDBJ whole genome shotgun (WGS) entry which is preliminary data.</text>
</comment>
<sequence length="155" mass="18234">MPDTEHQHDEVPDGERVVIVGYQFADNGQEIRFCECGQHAIKYAGGWQWYSGIADTPKLNMRRTDDLTIFLFLMIRQISGLVDCQRHIITDEVSDVEFEGYKAFMKTELADMTVMVRHFCRALDLDEAAVSELGWQRDEEKRIAWQRRHPGRRWR</sequence>
<proteinExistence type="predicted"/>
<name>A0A0F9MX35_9ZZZZ</name>
<protein>
    <submittedName>
        <fullName evidence="1">Uncharacterized protein</fullName>
    </submittedName>
</protein>
<reference evidence="1" key="1">
    <citation type="journal article" date="2015" name="Nature">
        <title>Complex archaea that bridge the gap between prokaryotes and eukaryotes.</title>
        <authorList>
            <person name="Spang A."/>
            <person name="Saw J.H."/>
            <person name="Jorgensen S.L."/>
            <person name="Zaremba-Niedzwiedzka K."/>
            <person name="Martijn J."/>
            <person name="Lind A.E."/>
            <person name="van Eijk R."/>
            <person name="Schleper C."/>
            <person name="Guy L."/>
            <person name="Ettema T.J."/>
        </authorList>
    </citation>
    <scope>NUCLEOTIDE SEQUENCE</scope>
</reference>
<organism evidence="1">
    <name type="scientific">marine sediment metagenome</name>
    <dbReference type="NCBI Taxonomy" id="412755"/>
    <lineage>
        <taxon>unclassified sequences</taxon>
        <taxon>metagenomes</taxon>
        <taxon>ecological metagenomes</taxon>
    </lineage>
</organism>